<proteinExistence type="predicted"/>
<sequence length="288" mass="32060">MINALGNTIDTALLPGELVAVRRRRVLSRRGRCVVRVQVVGGASLGWLDALRLWGASVEVFVCQGGNGKHLVEDLYPDVFIAPLVEAADMPPHRGWDGILFATLDTEEASQQVATLQPSALILTAHKDVSRHTFYKWIDFADLGYEFKSQHCCKHQDFGGVTTSSWKFAFIKLHKDDPLEFSMARMTAGLYTRHLQTALDDTLGPARGRKRLDMGKNMFSTDEAIVGTVDRQHLLVDSDGLAPDLTKLSLQELHHLWVLAITVFAKGKVPRMITLLELLAIWDYAGKI</sequence>
<dbReference type="Proteomes" id="UP001530400">
    <property type="component" value="Unassembled WGS sequence"/>
</dbReference>
<comment type="caution">
    <text evidence="1">The sequence shown here is derived from an EMBL/GenBank/DDBJ whole genome shotgun (WGS) entry which is preliminary data.</text>
</comment>
<accession>A0ABD3QN65</accession>
<name>A0ABD3QN65_9STRA</name>
<organism evidence="1 2">
    <name type="scientific">Cyclotella atomus</name>
    <dbReference type="NCBI Taxonomy" id="382360"/>
    <lineage>
        <taxon>Eukaryota</taxon>
        <taxon>Sar</taxon>
        <taxon>Stramenopiles</taxon>
        <taxon>Ochrophyta</taxon>
        <taxon>Bacillariophyta</taxon>
        <taxon>Coscinodiscophyceae</taxon>
        <taxon>Thalassiosirophycidae</taxon>
        <taxon>Stephanodiscales</taxon>
        <taxon>Stephanodiscaceae</taxon>
        <taxon>Cyclotella</taxon>
    </lineage>
</organism>
<keyword evidence="2" id="KW-1185">Reference proteome</keyword>
<dbReference type="EMBL" id="JALLPJ020000121">
    <property type="protein sequence ID" value="KAL3801864.1"/>
    <property type="molecule type" value="Genomic_DNA"/>
</dbReference>
<gene>
    <name evidence="1" type="ORF">ACHAWO_003870</name>
</gene>
<evidence type="ECO:0000313" key="2">
    <source>
        <dbReference type="Proteomes" id="UP001530400"/>
    </source>
</evidence>
<evidence type="ECO:0000313" key="1">
    <source>
        <dbReference type="EMBL" id="KAL3801864.1"/>
    </source>
</evidence>
<protein>
    <submittedName>
        <fullName evidence="1">Uncharacterized protein</fullName>
    </submittedName>
</protein>
<reference evidence="1 2" key="1">
    <citation type="submission" date="2024-10" db="EMBL/GenBank/DDBJ databases">
        <title>Updated reference genomes for cyclostephanoid diatoms.</title>
        <authorList>
            <person name="Roberts W.R."/>
            <person name="Alverson A.J."/>
        </authorList>
    </citation>
    <scope>NUCLEOTIDE SEQUENCE [LARGE SCALE GENOMIC DNA]</scope>
    <source>
        <strain evidence="1 2">AJA010-31</strain>
    </source>
</reference>
<dbReference type="AlphaFoldDB" id="A0ABD3QN65"/>